<evidence type="ECO:0008006" key="2">
    <source>
        <dbReference type="Google" id="ProtNLM"/>
    </source>
</evidence>
<dbReference type="InterPro" id="IPR004948">
    <property type="entry name" value="Nuc-triphosphatase_THEP1"/>
</dbReference>
<accession>A0A7V5LK40</accession>
<reference evidence="1" key="1">
    <citation type="journal article" date="2020" name="mSystems">
        <title>Genome- and Community-Level Interaction Insights into Carbon Utilization and Element Cycling Functions of Hydrothermarchaeota in Hydrothermal Sediment.</title>
        <authorList>
            <person name="Zhou Z."/>
            <person name="Liu Y."/>
            <person name="Xu W."/>
            <person name="Pan J."/>
            <person name="Luo Z.H."/>
            <person name="Li M."/>
        </authorList>
    </citation>
    <scope>NUCLEOTIDE SEQUENCE [LARGE SCALE GENOMIC DNA]</scope>
    <source>
        <strain evidence="1">HyVt-76</strain>
    </source>
</reference>
<proteinExistence type="predicted"/>
<name>A0A7V5LK40_CALAY</name>
<dbReference type="GO" id="GO:0017111">
    <property type="term" value="F:ribonucleoside triphosphate phosphatase activity"/>
    <property type="evidence" value="ECO:0007669"/>
    <property type="project" value="InterPro"/>
</dbReference>
<dbReference type="Gene3D" id="3.40.50.300">
    <property type="entry name" value="P-loop containing nucleotide triphosphate hydrolases"/>
    <property type="match status" value="1"/>
</dbReference>
<comment type="caution">
    <text evidence="1">The sequence shown here is derived from an EMBL/GenBank/DDBJ whole genome shotgun (WGS) entry which is preliminary data.</text>
</comment>
<dbReference type="Proteomes" id="UP000886111">
    <property type="component" value="Unassembled WGS sequence"/>
</dbReference>
<evidence type="ECO:0000313" key="1">
    <source>
        <dbReference type="EMBL" id="HHE55333.1"/>
    </source>
</evidence>
<dbReference type="InterPro" id="IPR027417">
    <property type="entry name" value="P-loop_NTPase"/>
</dbReference>
<dbReference type="SUPFAM" id="SSF52540">
    <property type="entry name" value="P-loop containing nucleoside triphosphate hydrolases"/>
    <property type="match status" value="1"/>
</dbReference>
<dbReference type="AlphaFoldDB" id="A0A7V5LK40"/>
<gene>
    <name evidence="1" type="ORF">ENL21_06085</name>
</gene>
<sequence length="157" mass="18092">MAIFLLSGPIRSGKTTRLLNWAKTRSDVGGILTPDQNELRVLIDISLNEQFTFQVTEKYENTIPIGRFYFSSDAFQTGRNIIARERRSTKNWLVIDEVGPLELQGQGFEPEISNTIDFFKKQNPAKNLLLVVRQNLLDEALRHYKIDTFQLFEFPAP</sequence>
<protein>
    <recommendedName>
        <fullName evidence="2">NTPase</fullName>
    </recommendedName>
</protein>
<dbReference type="Pfam" id="PF03266">
    <property type="entry name" value="NTPase_1"/>
    <property type="match status" value="1"/>
</dbReference>
<organism evidence="1">
    <name type="scientific">Caldithrix abyssi</name>
    <dbReference type="NCBI Taxonomy" id="187145"/>
    <lineage>
        <taxon>Bacteria</taxon>
        <taxon>Pseudomonadati</taxon>
        <taxon>Calditrichota</taxon>
        <taxon>Calditrichia</taxon>
        <taxon>Calditrichales</taxon>
        <taxon>Calditrichaceae</taxon>
        <taxon>Caldithrix</taxon>
    </lineage>
</organism>
<dbReference type="EMBL" id="DRTD01000444">
    <property type="protein sequence ID" value="HHE55333.1"/>
    <property type="molecule type" value="Genomic_DNA"/>
</dbReference>